<keyword evidence="2" id="KW-0175">Coiled coil</keyword>
<sequence length="547" mass="60092">MSEPRFRVSIGLQFLLLEKMSSTFNGQILVEKLAKLNSSQQSIETLSHWCIFHMKKAKQVVETWDSQFHCSPREQRLSFLYLANDILQNSRRKGSEFVDEFWKVLPDALSDVAQNGDEFGRNAALRLIGIWEERKVFGSRGQSLKEGVMGRNLENRNRNGKSLGIKPKQSIGSMLEKIISGYEVVYDGSKDEEALLGKCRDAIKCVDKAEKEIGGDNNSVQLNGSEFVEALRGQHNILGECIEQLRAAESSRATLVSHLKEALQEQEIELEQVRTQLQAAQSQSEQASNIFQRLLNCTSGQVLAEQMSKQPNTHSDLSSTFTPENLPTSGDKERSAPVMYTRQLPSLPNNAPQVEEDPRKSAAAAVVAKLTASTSSAEMLSYVLSTLASSEGVISNPLKESSDDYPSEKRLKLENGPSSYMQPPPPQHPQPPPPPFPHPDSLLPPHQPPPPPSSSPMSQPPPPPVAPAAPTHFMQTAGSMTSVPYSYGTAPQRPQPPLPSYPMPGNQLSGMPPYPSPTNSYPNIQGSGSGFYSHRPPLPATPPISRQ</sequence>
<dbReference type="FunCoup" id="A0A200R418">
    <property type="interactions" value="2920"/>
</dbReference>
<feature type="coiled-coil region" evidence="2">
    <location>
        <begin position="256"/>
        <end position="290"/>
    </location>
</feature>
<dbReference type="OrthoDB" id="10069473at2759"/>
<comment type="caution">
    <text evidence="5">The sequence shown here is derived from an EMBL/GenBank/DDBJ whole genome shotgun (WGS) entry which is preliminary data.</text>
</comment>
<organism evidence="5 6">
    <name type="scientific">Macleaya cordata</name>
    <name type="common">Five-seeded plume-poppy</name>
    <name type="synonym">Bocconia cordata</name>
    <dbReference type="NCBI Taxonomy" id="56857"/>
    <lineage>
        <taxon>Eukaryota</taxon>
        <taxon>Viridiplantae</taxon>
        <taxon>Streptophyta</taxon>
        <taxon>Embryophyta</taxon>
        <taxon>Tracheophyta</taxon>
        <taxon>Spermatophyta</taxon>
        <taxon>Magnoliopsida</taxon>
        <taxon>Ranunculales</taxon>
        <taxon>Papaveraceae</taxon>
        <taxon>Papaveroideae</taxon>
        <taxon>Macleaya</taxon>
    </lineage>
</organism>
<dbReference type="InParanoid" id="A0A200R418"/>
<dbReference type="OMA" id="AVMYSQE"/>
<dbReference type="EMBL" id="MVGT01000438">
    <property type="protein sequence ID" value="OVA17430.1"/>
    <property type="molecule type" value="Genomic_DNA"/>
</dbReference>
<feature type="compositionally biased region" description="Pro residues" evidence="3">
    <location>
        <begin position="536"/>
        <end position="547"/>
    </location>
</feature>
<evidence type="ECO:0000256" key="2">
    <source>
        <dbReference type="SAM" id="Coils"/>
    </source>
</evidence>
<dbReference type="STRING" id="56857.A0A200R418"/>
<dbReference type="PANTHER" id="PTHR12460:SF23">
    <property type="entry name" value="ACTIN CYTOSKELETON-REGULATORY COMPLEX PROTEIN PAN1"/>
    <property type="match status" value="1"/>
</dbReference>
<keyword evidence="6" id="KW-1185">Reference proteome</keyword>
<feature type="domain" description="CID" evidence="4">
    <location>
        <begin position="21"/>
        <end position="153"/>
    </location>
</feature>
<evidence type="ECO:0000259" key="4">
    <source>
        <dbReference type="PROSITE" id="PS51391"/>
    </source>
</evidence>
<dbReference type="GO" id="GO:0031124">
    <property type="term" value="P:mRNA 3'-end processing"/>
    <property type="evidence" value="ECO:0007669"/>
    <property type="project" value="TreeGrafter"/>
</dbReference>
<dbReference type="GO" id="GO:0000993">
    <property type="term" value="F:RNA polymerase II complex binding"/>
    <property type="evidence" value="ECO:0007669"/>
    <property type="project" value="TreeGrafter"/>
</dbReference>
<feature type="compositionally biased region" description="Polar residues" evidence="3">
    <location>
        <begin position="308"/>
        <end position="328"/>
    </location>
</feature>
<dbReference type="InterPro" id="IPR006569">
    <property type="entry name" value="CID_dom"/>
</dbReference>
<dbReference type="Gene3D" id="1.25.40.90">
    <property type="match status" value="1"/>
</dbReference>
<reference evidence="5 6" key="1">
    <citation type="journal article" date="2017" name="Mol. Plant">
        <title>The Genome of Medicinal Plant Macleaya cordata Provides New Insights into Benzylisoquinoline Alkaloids Metabolism.</title>
        <authorList>
            <person name="Liu X."/>
            <person name="Liu Y."/>
            <person name="Huang P."/>
            <person name="Ma Y."/>
            <person name="Qing Z."/>
            <person name="Tang Q."/>
            <person name="Cao H."/>
            <person name="Cheng P."/>
            <person name="Zheng Y."/>
            <person name="Yuan Z."/>
            <person name="Zhou Y."/>
            <person name="Liu J."/>
            <person name="Tang Z."/>
            <person name="Zhuo Y."/>
            <person name="Zhang Y."/>
            <person name="Yu L."/>
            <person name="Huang J."/>
            <person name="Yang P."/>
            <person name="Peng Q."/>
            <person name="Zhang J."/>
            <person name="Jiang W."/>
            <person name="Zhang Z."/>
            <person name="Lin K."/>
            <person name="Ro D.K."/>
            <person name="Chen X."/>
            <person name="Xiong X."/>
            <person name="Shang Y."/>
            <person name="Huang S."/>
            <person name="Zeng J."/>
        </authorList>
    </citation>
    <scope>NUCLEOTIDE SEQUENCE [LARGE SCALE GENOMIC DNA]</scope>
    <source>
        <strain evidence="6">cv. BLH2017</strain>
        <tissue evidence="5">Root</tissue>
    </source>
</reference>
<feature type="region of interest" description="Disordered" evidence="3">
    <location>
        <begin position="308"/>
        <end position="335"/>
    </location>
</feature>
<feature type="region of interest" description="Disordered" evidence="3">
    <location>
        <begin position="395"/>
        <end position="547"/>
    </location>
</feature>
<feature type="compositionally biased region" description="Pro residues" evidence="3">
    <location>
        <begin position="493"/>
        <end position="502"/>
    </location>
</feature>
<name>A0A200R418_MACCD</name>
<accession>A0A200R418</accession>
<evidence type="ECO:0000256" key="3">
    <source>
        <dbReference type="SAM" id="MobiDB-lite"/>
    </source>
</evidence>
<dbReference type="Proteomes" id="UP000195402">
    <property type="component" value="Unassembled WGS sequence"/>
</dbReference>
<dbReference type="SUPFAM" id="SSF48464">
    <property type="entry name" value="ENTH/VHS domain"/>
    <property type="match status" value="1"/>
</dbReference>
<gene>
    <name evidence="5" type="ORF">BVC80_1837g247</name>
</gene>
<feature type="compositionally biased region" description="Polar residues" evidence="3">
    <location>
        <begin position="473"/>
        <end position="484"/>
    </location>
</feature>
<feature type="compositionally biased region" description="Basic and acidic residues" evidence="3">
    <location>
        <begin position="400"/>
        <end position="413"/>
    </location>
</feature>
<feature type="compositionally biased region" description="Pro residues" evidence="3">
    <location>
        <begin position="422"/>
        <end position="438"/>
    </location>
</feature>
<protein>
    <submittedName>
        <fullName evidence="5">CID domain</fullName>
    </submittedName>
</protein>
<evidence type="ECO:0000313" key="6">
    <source>
        <dbReference type="Proteomes" id="UP000195402"/>
    </source>
</evidence>
<dbReference type="PANTHER" id="PTHR12460">
    <property type="entry name" value="CYCLIN-DEPENDENT KINASE INHIBITOR-RELATED PROTEIN"/>
    <property type="match status" value="1"/>
</dbReference>
<feature type="compositionally biased region" description="Pro residues" evidence="3">
    <location>
        <begin position="445"/>
        <end position="467"/>
    </location>
</feature>
<dbReference type="Pfam" id="PF04818">
    <property type="entry name" value="CID"/>
    <property type="match status" value="1"/>
</dbReference>
<evidence type="ECO:0000313" key="5">
    <source>
        <dbReference type="EMBL" id="OVA17430.1"/>
    </source>
</evidence>
<keyword evidence="1" id="KW-0507">mRNA processing</keyword>
<dbReference type="AlphaFoldDB" id="A0A200R418"/>
<dbReference type="InterPro" id="IPR008942">
    <property type="entry name" value="ENTH_VHS"/>
</dbReference>
<proteinExistence type="predicted"/>
<dbReference type="FunFam" id="1.25.40.90:FF:000018">
    <property type="entry name" value="ENTH/VHS family protein isoform 1"/>
    <property type="match status" value="1"/>
</dbReference>
<evidence type="ECO:0000256" key="1">
    <source>
        <dbReference type="ARBA" id="ARBA00022664"/>
    </source>
</evidence>
<dbReference type="CDD" id="cd16981">
    <property type="entry name" value="CID_RPRD_like"/>
    <property type="match status" value="1"/>
</dbReference>
<dbReference type="PROSITE" id="PS51391">
    <property type="entry name" value="CID"/>
    <property type="match status" value="1"/>
</dbReference>
<dbReference type="GO" id="GO:0005634">
    <property type="term" value="C:nucleus"/>
    <property type="evidence" value="ECO:0007669"/>
    <property type="project" value="UniProtKB-ARBA"/>
</dbReference>
<dbReference type="SMART" id="SM00582">
    <property type="entry name" value="RPR"/>
    <property type="match status" value="1"/>
</dbReference>